<dbReference type="Pfam" id="PF16363">
    <property type="entry name" value="GDP_Man_Dehyd"/>
    <property type="match status" value="1"/>
</dbReference>
<sequence>MSGGENGPMRVLVTGGAGFIGSALARHLVLDLGASVLVVDKLTYAGDRRNLAACEGKPGFSFLQADICDADAMRGAMGAFRPDAIAHLAAESHVDRSITGAAPFIHTNITGTFTMLEAARAHWESLDAAGRAAFRFLHVSTDEVFGSLGPDDAAFSETTAYDPRSPYSSSKAASDHLARAWHHTYGLPVLVTNCSNNYGPFHFPEKLIPLVLLNALEGKPLPVYGKGDNIRDWLFVEDHARALATALGRGEPGETYCVGGRSERRNLEVVETICDVLDASAPPLADGRPRRQLITFVADRPGHDHRYAIDAAKAERELGWLPRETFESGLRRTVEWYLANEWWWRPLRDKRYAGERLGLPATKPAAMVPA</sequence>
<dbReference type="SUPFAM" id="SSF51735">
    <property type="entry name" value="NAD(P)-binding Rossmann-fold domains"/>
    <property type="match status" value="1"/>
</dbReference>
<keyword evidence="6 7" id="KW-0456">Lyase</keyword>
<dbReference type="Proteomes" id="UP001501588">
    <property type="component" value="Unassembled WGS sequence"/>
</dbReference>
<dbReference type="InterPro" id="IPR005888">
    <property type="entry name" value="dTDP_Gluc_deHydtase"/>
</dbReference>
<dbReference type="CDD" id="cd05246">
    <property type="entry name" value="dTDP_GD_SDR_e"/>
    <property type="match status" value="1"/>
</dbReference>
<organism evidence="9 10">
    <name type="scientific">Craurococcus roseus</name>
    <dbReference type="NCBI Taxonomy" id="77585"/>
    <lineage>
        <taxon>Bacteria</taxon>
        <taxon>Pseudomonadati</taxon>
        <taxon>Pseudomonadota</taxon>
        <taxon>Alphaproteobacteria</taxon>
        <taxon>Acetobacterales</taxon>
        <taxon>Acetobacteraceae</taxon>
        <taxon>Craurococcus</taxon>
    </lineage>
</organism>
<dbReference type="NCBIfam" id="TIGR01181">
    <property type="entry name" value="dTDP_gluc_dehyt"/>
    <property type="match status" value="1"/>
</dbReference>
<dbReference type="InterPro" id="IPR016040">
    <property type="entry name" value="NAD(P)-bd_dom"/>
</dbReference>
<comment type="similarity">
    <text evidence="3 7">Belongs to the NAD(P)-dependent epimerase/dehydratase family. dTDP-glucose dehydratase subfamily.</text>
</comment>
<comment type="cofactor">
    <cofactor evidence="2 7">
        <name>NAD(+)</name>
        <dbReference type="ChEBI" id="CHEBI:57540"/>
    </cofactor>
</comment>
<dbReference type="Gene3D" id="3.90.25.10">
    <property type="entry name" value="UDP-galactose 4-epimerase, domain 1"/>
    <property type="match status" value="1"/>
</dbReference>
<dbReference type="EMBL" id="BAAAFZ010000046">
    <property type="protein sequence ID" value="GAA0589660.1"/>
    <property type="molecule type" value="Genomic_DNA"/>
</dbReference>
<keyword evidence="5" id="KW-0520">NAD</keyword>
<comment type="catalytic activity">
    <reaction evidence="1 7">
        <text>dTDP-alpha-D-glucose = dTDP-4-dehydro-6-deoxy-alpha-D-glucose + H2O</text>
        <dbReference type="Rhea" id="RHEA:17221"/>
        <dbReference type="ChEBI" id="CHEBI:15377"/>
        <dbReference type="ChEBI" id="CHEBI:57477"/>
        <dbReference type="ChEBI" id="CHEBI:57649"/>
        <dbReference type="EC" id="4.2.1.46"/>
    </reaction>
</comment>
<proteinExistence type="inferred from homology"/>
<dbReference type="Gene3D" id="3.40.50.720">
    <property type="entry name" value="NAD(P)-binding Rossmann-like Domain"/>
    <property type="match status" value="1"/>
</dbReference>
<evidence type="ECO:0000256" key="4">
    <source>
        <dbReference type="ARBA" id="ARBA00011990"/>
    </source>
</evidence>
<evidence type="ECO:0000256" key="3">
    <source>
        <dbReference type="ARBA" id="ARBA00008178"/>
    </source>
</evidence>
<evidence type="ECO:0000256" key="1">
    <source>
        <dbReference type="ARBA" id="ARBA00001539"/>
    </source>
</evidence>
<gene>
    <name evidence="9" type="primary">rfbB</name>
    <name evidence="9" type="ORF">GCM10009416_30290</name>
</gene>
<reference evidence="10" key="1">
    <citation type="journal article" date="2019" name="Int. J. Syst. Evol. Microbiol.">
        <title>The Global Catalogue of Microorganisms (GCM) 10K type strain sequencing project: providing services to taxonomists for standard genome sequencing and annotation.</title>
        <authorList>
            <consortium name="The Broad Institute Genomics Platform"/>
            <consortium name="The Broad Institute Genome Sequencing Center for Infectious Disease"/>
            <person name="Wu L."/>
            <person name="Ma J."/>
        </authorList>
    </citation>
    <scope>NUCLEOTIDE SEQUENCE [LARGE SCALE GENOMIC DNA]</scope>
    <source>
        <strain evidence="10">JCM 9933</strain>
    </source>
</reference>
<accession>A0ABP3QIR1</accession>
<dbReference type="InterPro" id="IPR036291">
    <property type="entry name" value="NAD(P)-bd_dom_sf"/>
</dbReference>
<dbReference type="EC" id="4.2.1.46" evidence="4 7"/>
<comment type="caution">
    <text evidence="9">The sequence shown here is derived from an EMBL/GenBank/DDBJ whole genome shotgun (WGS) entry which is preliminary data.</text>
</comment>
<evidence type="ECO:0000256" key="6">
    <source>
        <dbReference type="ARBA" id="ARBA00023239"/>
    </source>
</evidence>
<evidence type="ECO:0000259" key="8">
    <source>
        <dbReference type="Pfam" id="PF16363"/>
    </source>
</evidence>
<evidence type="ECO:0000256" key="7">
    <source>
        <dbReference type="RuleBase" id="RU004473"/>
    </source>
</evidence>
<dbReference type="PANTHER" id="PTHR43000">
    <property type="entry name" value="DTDP-D-GLUCOSE 4,6-DEHYDRATASE-RELATED"/>
    <property type="match status" value="1"/>
</dbReference>
<evidence type="ECO:0000313" key="9">
    <source>
        <dbReference type="EMBL" id="GAA0589660.1"/>
    </source>
</evidence>
<feature type="domain" description="NAD(P)-binding" evidence="8">
    <location>
        <begin position="12"/>
        <end position="333"/>
    </location>
</feature>
<keyword evidence="10" id="KW-1185">Reference proteome</keyword>
<protein>
    <recommendedName>
        <fullName evidence="4 7">dTDP-glucose 4,6-dehydratase</fullName>
        <ecNumber evidence="4 7">4.2.1.46</ecNumber>
    </recommendedName>
</protein>
<evidence type="ECO:0000313" key="10">
    <source>
        <dbReference type="Proteomes" id="UP001501588"/>
    </source>
</evidence>
<name>A0ABP3QIR1_9PROT</name>
<evidence type="ECO:0000256" key="2">
    <source>
        <dbReference type="ARBA" id="ARBA00001911"/>
    </source>
</evidence>
<evidence type="ECO:0000256" key="5">
    <source>
        <dbReference type="ARBA" id="ARBA00023027"/>
    </source>
</evidence>